<comment type="caution">
    <text evidence="1">The sequence shown here is derived from an EMBL/GenBank/DDBJ whole genome shotgun (WGS) entry which is preliminary data.</text>
</comment>
<dbReference type="EMBL" id="RQZA01000006">
    <property type="protein sequence ID" value="RRD31056.1"/>
    <property type="molecule type" value="Genomic_DNA"/>
</dbReference>
<keyword evidence="1" id="KW-0547">Nucleotide-binding</keyword>
<dbReference type="Proteomes" id="UP000281771">
    <property type="component" value="Unassembled WGS sequence"/>
</dbReference>
<evidence type="ECO:0000313" key="2">
    <source>
        <dbReference type="Proteomes" id="UP000281771"/>
    </source>
</evidence>
<name>A0A3P1VBP6_9STRE</name>
<dbReference type="Gene3D" id="1.10.150.20">
    <property type="entry name" value="5' to 3' exonuclease, C-terminal subdomain"/>
    <property type="match status" value="1"/>
</dbReference>
<keyword evidence="1" id="KW-0347">Helicase</keyword>
<dbReference type="RefSeq" id="WP_018167836.1">
    <property type="nucleotide sequence ID" value="NZ_RQZA01000006.1"/>
</dbReference>
<dbReference type="SUPFAM" id="SSF47794">
    <property type="entry name" value="Rad51 N-terminal domain-like"/>
    <property type="match status" value="1"/>
</dbReference>
<protein>
    <submittedName>
        <fullName evidence="1">Helicase</fullName>
    </submittedName>
</protein>
<evidence type="ECO:0000313" key="1">
    <source>
        <dbReference type="EMBL" id="RRD31056.1"/>
    </source>
</evidence>
<dbReference type="STRING" id="1123309.GCA_000377005_01916"/>
<accession>A0A3P1VBP6</accession>
<keyword evidence="1" id="KW-0067">ATP-binding</keyword>
<keyword evidence="1" id="KW-0378">Hydrolase</keyword>
<dbReference type="AlphaFoldDB" id="A0A3P1VBP6"/>
<dbReference type="GO" id="GO:0000166">
    <property type="term" value="F:nucleotide binding"/>
    <property type="evidence" value="ECO:0007669"/>
    <property type="project" value="InterPro"/>
</dbReference>
<dbReference type="InterPro" id="IPR010995">
    <property type="entry name" value="DNA_repair_Rad51/TF_NusA_a-hlx"/>
</dbReference>
<sequence>MAKKRNRKKEYILGLKRQGLVKTAVDVVKVISDKTEEVKKEVSTATQNFDKFVKELEGLAVSRLETFYAEGIKSAKDFAKWTEKELLALKGIGPATIKQLKEKGIAFKK</sequence>
<keyword evidence="2" id="KW-1185">Reference proteome</keyword>
<gene>
    <name evidence="1" type="ORF">EII38_07190</name>
</gene>
<dbReference type="GO" id="GO:0004386">
    <property type="term" value="F:helicase activity"/>
    <property type="evidence" value="ECO:0007669"/>
    <property type="project" value="UniProtKB-KW"/>
</dbReference>
<proteinExistence type="predicted"/>
<reference evidence="1 2" key="1">
    <citation type="submission" date="2018-11" db="EMBL/GenBank/DDBJ databases">
        <title>Genomes From Bacteria Associated with the Canine Oral Cavity: a Test Case for Automated Genome-Based Taxonomic Assignment.</title>
        <authorList>
            <person name="Coil D.A."/>
            <person name="Jospin G."/>
            <person name="Darling A.E."/>
            <person name="Wallis C."/>
            <person name="Davis I.J."/>
            <person name="Harris S."/>
            <person name="Eisen J.A."/>
            <person name="Holcombe L.J."/>
            <person name="O'Flynn C."/>
        </authorList>
    </citation>
    <scope>NUCLEOTIDE SEQUENCE [LARGE SCALE GENOMIC DNA]</scope>
    <source>
        <strain evidence="1 2">OH4621_COT-116</strain>
    </source>
</reference>
<organism evidence="1 2">
    <name type="scientific">Streptococcus minor</name>
    <dbReference type="NCBI Taxonomy" id="229549"/>
    <lineage>
        <taxon>Bacteria</taxon>
        <taxon>Bacillati</taxon>
        <taxon>Bacillota</taxon>
        <taxon>Bacilli</taxon>
        <taxon>Lactobacillales</taxon>
        <taxon>Streptococcaceae</taxon>
        <taxon>Streptococcus</taxon>
    </lineage>
</organism>